<dbReference type="EMBL" id="UZAN01073065">
    <property type="protein sequence ID" value="VDP95320.1"/>
    <property type="molecule type" value="Genomic_DNA"/>
</dbReference>
<sequence length="433" mass="49097">MVCVNFFHDYYSFVFCRFPSGILFDGGRIIYSDKPLPGLDSDVKQDEAEFDDPISLEKRKVKYVVKHTGTRNTADIVNFMEGSNGNSICTIQDCLRVLDCASKLACNGPFISLGRMAIFDKSAVKTIANKLLSIHRGFVLTLRPQWKLRINIDMTFTAMFPSGNLADVLYDKYGDQMCPQHRLISRDIVGLRLLSPKIYRKNPGGIDFFKLKSLFFPIVDEPYARLFTAHGVSEKSATQIIIPDTKQSVQQYFESTYKVQLKYPYLPCIKVKKDRDVFYPMELLEVLPFQKPRANPDLAAEIIRCAAVRPGDRFGELAKFCRSLISQPGLQRYGIKIDPTMQEVNAREIDPPRANFGGSFEQLGRGKWQAERFYLPANANGSIRLIVVTVPPYRVSSGRQATVYCSSLDILFQYSCYSLDSVTTHVLSLWVLS</sequence>
<name>A0A183BFF8_9TREM</name>
<dbReference type="Gene3D" id="2.170.260.10">
    <property type="entry name" value="paz domain"/>
    <property type="match status" value="1"/>
</dbReference>
<protein>
    <submittedName>
        <fullName evidence="4">PAZ domain-containing protein</fullName>
    </submittedName>
</protein>
<organism evidence="4">
    <name type="scientific">Echinostoma caproni</name>
    <dbReference type="NCBI Taxonomy" id="27848"/>
    <lineage>
        <taxon>Eukaryota</taxon>
        <taxon>Metazoa</taxon>
        <taxon>Spiralia</taxon>
        <taxon>Lophotrochozoa</taxon>
        <taxon>Platyhelminthes</taxon>
        <taxon>Trematoda</taxon>
        <taxon>Digenea</taxon>
        <taxon>Plagiorchiida</taxon>
        <taxon>Echinostomata</taxon>
        <taxon>Echinostomatoidea</taxon>
        <taxon>Echinostomatidae</taxon>
        <taxon>Echinostoma</taxon>
    </lineage>
</organism>
<dbReference type="PANTHER" id="PTHR22891">
    <property type="entry name" value="EUKARYOTIC TRANSLATION INITIATION FACTOR 2C"/>
    <property type="match status" value="1"/>
</dbReference>
<keyword evidence="3" id="KW-1185">Reference proteome</keyword>
<dbReference type="PROSITE" id="PS50821">
    <property type="entry name" value="PAZ"/>
    <property type="match status" value="1"/>
</dbReference>
<evidence type="ECO:0000313" key="2">
    <source>
        <dbReference type="EMBL" id="VDP95320.1"/>
    </source>
</evidence>
<reference evidence="2 3" key="2">
    <citation type="submission" date="2018-11" db="EMBL/GenBank/DDBJ databases">
        <authorList>
            <consortium name="Pathogen Informatics"/>
        </authorList>
    </citation>
    <scope>NUCLEOTIDE SEQUENCE [LARGE SCALE GENOMIC DNA]</scope>
    <source>
        <strain evidence="2 3">Egypt</strain>
    </source>
</reference>
<dbReference type="SUPFAM" id="SSF101690">
    <property type="entry name" value="PAZ domain"/>
    <property type="match status" value="1"/>
</dbReference>
<evidence type="ECO:0000259" key="1">
    <source>
        <dbReference type="PROSITE" id="PS50821"/>
    </source>
</evidence>
<dbReference type="InterPro" id="IPR036085">
    <property type="entry name" value="PAZ_dom_sf"/>
</dbReference>
<proteinExistence type="predicted"/>
<dbReference type="InterPro" id="IPR003100">
    <property type="entry name" value="PAZ_dom"/>
</dbReference>
<evidence type="ECO:0000313" key="3">
    <source>
        <dbReference type="Proteomes" id="UP000272942"/>
    </source>
</evidence>
<dbReference type="Proteomes" id="UP000272942">
    <property type="component" value="Unassembled WGS sequence"/>
</dbReference>
<dbReference type="WBParaSite" id="ECPE_0001798901-mRNA-1">
    <property type="protein sequence ID" value="ECPE_0001798901-mRNA-1"/>
    <property type="gene ID" value="ECPE_0001798901"/>
</dbReference>
<gene>
    <name evidence="2" type="ORF">ECPE_LOCUS17943</name>
</gene>
<reference evidence="4" key="1">
    <citation type="submission" date="2016-06" db="UniProtKB">
        <authorList>
            <consortium name="WormBaseParasite"/>
        </authorList>
    </citation>
    <scope>IDENTIFICATION</scope>
</reference>
<accession>A0A183BFF8</accession>
<feature type="domain" description="PAZ" evidence="1">
    <location>
        <begin position="204"/>
        <end position="288"/>
    </location>
</feature>
<dbReference type="Pfam" id="PF02170">
    <property type="entry name" value="PAZ"/>
    <property type="match status" value="1"/>
</dbReference>
<dbReference type="AlphaFoldDB" id="A0A183BFF8"/>
<evidence type="ECO:0000313" key="4">
    <source>
        <dbReference type="WBParaSite" id="ECPE_0001798901-mRNA-1"/>
    </source>
</evidence>
<dbReference type="CDD" id="cd02846">
    <property type="entry name" value="PAZ_argonaute_like"/>
    <property type="match status" value="1"/>
</dbReference>
<dbReference type="OrthoDB" id="10252740at2759"/>
<dbReference type="GO" id="GO:0003723">
    <property type="term" value="F:RNA binding"/>
    <property type="evidence" value="ECO:0007669"/>
    <property type="project" value="InterPro"/>
</dbReference>